<dbReference type="Gene3D" id="4.10.400.10">
    <property type="entry name" value="Low-density Lipoprotein Receptor"/>
    <property type="match status" value="1"/>
</dbReference>
<feature type="transmembrane region" description="Helical" evidence="4">
    <location>
        <begin position="253"/>
        <end position="273"/>
    </location>
</feature>
<feature type="region of interest" description="Disordered" evidence="3">
    <location>
        <begin position="393"/>
        <end position="459"/>
    </location>
</feature>
<gene>
    <name evidence="7" type="ORF">Pcinc_023209</name>
</gene>
<dbReference type="SMART" id="SM00192">
    <property type="entry name" value="LDLa"/>
    <property type="match status" value="1"/>
</dbReference>
<feature type="domain" description="Ig-like" evidence="6">
    <location>
        <begin position="29"/>
        <end position="117"/>
    </location>
</feature>
<comment type="caution">
    <text evidence="2">Lacks conserved residue(s) required for the propagation of feature annotation.</text>
</comment>
<dbReference type="InterPro" id="IPR013783">
    <property type="entry name" value="Ig-like_fold"/>
</dbReference>
<dbReference type="PROSITE" id="PS50068">
    <property type="entry name" value="LDLRA_2"/>
    <property type="match status" value="1"/>
</dbReference>
<dbReference type="InterPro" id="IPR007110">
    <property type="entry name" value="Ig-like_dom"/>
</dbReference>
<dbReference type="InterPro" id="IPR002172">
    <property type="entry name" value="LDrepeatLR_classA_rpt"/>
</dbReference>
<dbReference type="InterPro" id="IPR036055">
    <property type="entry name" value="LDL_receptor-like_sf"/>
</dbReference>
<keyword evidence="4" id="KW-1133">Transmembrane helix</keyword>
<dbReference type="SUPFAM" id="SSF48726">
    <property type="entry name" value="Immunoglobulin"/>
    <property type="match status" value="1"/>
</dbReference>
<dbReference type="Pfam" id="PF00057">
    <property type="entry name" value="Ldl_recept_a"/>
    <property type="match status" value="1"/>
</dbReference>
<feature type="region of interest" description="Disordered" evidence="3">
    <location>
        <begin position="330"/>
        <end position="349"/>
    </location>
</feature>
<keyword evidence="1" id="KW-1015">Disulfide bond</keyword>
<evidence type="ECO:0000259" key="6">
    <source>
        <dbReference type="PROSITE" id="PS50835"/>
    </source>
</evidence>
<dbReference type="AlphaFoldDB" id="A0AAE1FDE0"/>
<dbReference type="PROSITE" id="PS50835">
    <property type="entry name" value="IG_LIKE"/>
    <property type="match status" value="1"/>
</dbReference>
<reference evidence="7" key="1">
    <citation type="submission" date="2023-10" db="EMBL/GenBank/DDBJ databases">
        <title>Genome assemblies of two species of porcelain crab, Petrolisthes cinctipes and Petrolisthes manimaculis (Anomura: Porcellanidae).</title>
        <authorList>
            <person name="Angst P."/>
        </authorList>
    </citation>
    <scope>NUCLEOTIDE SEQUENCE</scope>
    <source>
        <strain evidence="7">PB745_01</strain>
        <tissue evidence="7">Gill</tissue>
    </source>
</reference>
<dbReference type="CDD" id="cd00112">
    <property type="entry name" value="LDLa"/>
    <property type="match status" value="1"/>
</dbReference>
<feature type="compositionally biased region" description="Gly residues" evidence="3">
    <location>
        <begin position="448"/>
        <end position="457"/>
    </location>
</feature>
<organism evidence="7 8">
    <name type="scientific">Petrolisthes cinctipes</name>
    <name type="common">Flat porcelain crab</name>
    <dbReference type="NCBI Taxonomy" id="88211"/>
    <lineage>
        <taxon>Eukaryota</taxon>
        <taxon>Metazoa</taxon>
        <taxon>Ecdysozoa</taxon>
        <taxon>Arthropoda</taxon>
        <taxon>Crustacea</taxon>
        <taxon>Multicrustacea</taxon>
        <taxon>Malacostraca</taxon>
        <taxon>Eumalacostraca</taxon>
        <taxon>Eucarida</taxon>
        <taxon>Decapoda</taxon>
        <taxon>Pleocyemata</taxon>
        <taxon>Anomura</taxon>
        <taxon>Galatheoidea</taxon>
        <taxon>Porcellanidae</taxon>
        <taxon>Petrolisthes</taxon>
    </lineage>
</organism>
<keyword evidence="4" id="KW-0812">Transmembrane</keyword>
<dbReference type="Proteomes" id="UP001286313">
    <property type="component" value="Unassembled WGS sequence"/>
</dbReference>
<dbReference type="InterPro" id="IPR036179">
    <property type="entry name" value="Ig-like_dom_sf"/>
</dbReference>
<dbReference type="SMART" id="SM00409">
    <property type="entry name" value="IG"/>
    <property type="match status" value="1"/>
</dbReference>
<evidence type="ECO:0000313" key="8">
    <source>
        <dbReference type="Proteomes" id="UP001286313"/>
    </source>
</evidence>
<protein>
    <recommendedName>
        <fullName evidence="6">Ig-like domain-containing protein</fullName>
    </recommendedName>
</protein>
<keyword evidence="5" id="KW-0732">Signal</keyword>
<dbReference type="InterPro" id="IPR003599">
    <property type="entry name" value="Ig_sub"/>
</dbReference>
<dbReference type="InterPro" id="IPR023415">
    <property type="entry name" value="LDLR_class-A_CS"/>
</dbReference>
<proteinExistence type="predicted"/>
<evidence type="ECO:0000256" key="3">
    <source>
        <dbReference type="SAM" id="MobiDB-lite"/>
    </source>
</evidence>
<dbReference type="PROSITE" id="PS01209">
    <property type="entry name" value="LDLRA_1"/>
    <property type="match status" value="1"/>
</dbReference>
<accession>A0AAE1FDE0</accession>
<dbReference type="EMBL" id="JAWQEG010002486">
    <property type="protein sequence ID" value="KAK3871651.1"/>
    <property type="molecule type" value="Genomic_DNA"/>
</dbReference>
<dbReference type="SUPFAM" id="SSF57424">
    <property type="entry name" value="LDL receptor-like module"/>
    <property type="match status" value="1"/>
</dbReference>
<keyword evidence="4" id="KW-0472">Membrane</keyword>
<evidence type="ECO:0000256" key="2">
    <source>
        <dbReference type="PROSITE-ProRule" id="PRU00124"/>
    </source>
</evidence>
<keyword evidence="8" id="KW-1185">Reference proteome</keyword>
<sequence length="581" mass="63312">MASTTSTLTKILLCTSCLLNIDIISTNGFQVTLEPQDVRKYVGDSLRLMCAVTDHTNTHHHDPQVKYIWVIPRNDAGLVELTDTPGGGSSILTITDLQETDGGNYSCQAQTTTTTTTTHNTSRASVRIVVLPRGDFSHCDGDSFRCITSGHCINNRYKCDGRADCPRDASDETEQQCGREPCAGKLGCDDGRCLSPHLCCRELGQSPPNCTIRSTIVCCRQLVHPALLDQDLFYMNTQPSLQHQRTPQPHSTLVMGCIVAVANLVTVAIIVGVRYHLWRSNNNNNNNTTWHLNRLRPFGLGSSPPHPHLHPHPPPPHPHGLRLATLLRPFGLGSSPPPHPHPPLLSSTDQYQLGSTTATADSLYVRRLPIPGLRSDLLSLEILQGQRHSQRPYGGVILCPPTHAQPPQYSQLHPHRAPHPQGPPPSYQQVVGAPPPPYYSGDDLTAAAGGGDGGGGDALSLTHNTQRIGDITTPVEAHHDNLQEAGTGRVNPLSSNLPPKPFVLSFHRDITTWFAHIEESWAPHQLTEKQKYQAVICALSLEVFTRIRPALATSEERGSYTAIKEMVCRGCLPGAARSTAT</sequence>
<evidence type="ECO:0000313" key="7">
    <source>
        <dbReference type="EMBL" id="KAK3871651.1"/>
    </source>
</evidence>
<name>A0AAE1FDE0_PETCI</name>
<dbReference type="Gene3D" id="2.60.40.10">
    <property type="entry name" value="Immunoglobulins"/>
    <property type="match status" value="1"/>
</dbReference>
<feature type="chain" id="PRO_5042235168" description="Ig-like domain-containing protein" evidence="5">
    <location>
        <begin position="29"/>
        <end position="581"/>
    </location>
</feature>
<feature type="signal peptide" evidence="5">
    <location>
        <begin position="1"/>
        <end position="28"/>
    </location>
</feature>
<comment type="caution">
    <text evidence="7">The sequence shown here is derived from an EMBL/GenBank/DDBJ whole genome shotgun (WGS) entry which is preliminary data.</text>
</comment>
<evidence type="ECO:0000256" key="5">
    <source>
        <dbReference type="SAM" id="SignalP"/>
    </source>
</evidence>
<evidence type="ECO:0000256" key="4">
    <source>
        <dbReference type="SAM" id="Phobius"/>
    </source>
</evidence>
<evidence type="ECO:0000256" key="1">
    <source>
        <dbReference type="ARBA" id="ARBA00023157"/>
    </source>
</evidence>